<dbReference type="EMBL" id="FNFM01000002">
    <property type="protein sequence ID" value="SDJ88294.1"/>
    <property type="molecule type" value="Genomic_DNA"/>
</dbReference>
<proteinExistence type="predicted"/>
<feature type="region of interest" description="Disordered" evidence="2">
    <location>
        <begin position="452"/>
        <end position="489"/>
    </location>
</feature>
<protein>
    <submittedName>
        <fullName evidence="3">TIGR02677 family protein</fullName>
    </submittedName>
</protein>
<evidence type="ECO:0000313" key="4">
    <source>
        <dbReference type="Proteomes" id="UP000199213"/>
    </source>
</evidence>
<name>A0A1G8XD71_ACTMZ</name>
<dbReference type="InterPro" id="IPR013493">
    <property type="entry name" value="CHP02677"/>
</dbReference>
<dbReference type="Proteomes" id="UP000199213">
    <property type="component" value="Unassembled WGS sequence"/>
</dbReference>
<dbReference type="Pfam" id="PF09660">
    <property type="entry name" value="DUF2397"/>
    <property type="match status" value="1"/>
</dbReference>
<sequence length="513" mass="57471">MQPLRVPSEMFRFTTGDRSELYSAILHAFGEANERLETALSIDEVRERLRSVGWFDALSDEDLHAALKQLGDWGLLDNVQNHAENYRTAAEYERRNLQYSLTKLGEAAFAGVQHAMATLASSGALQTAVLDAIADRLGELNELLRDPTSADRRIFSSLQELEGHLEALRNNTKQFNAELQRLLRAEGVDLTTFHEVKSATVAYLQEFCDQLEQRCHAIASGITEVEDRGVAELHRRALRGAELPPGTGDERRTEWLDHRATRWQGLRIWFHPEDDSAPRAEQLLTVARQAIVTLLQVLERIDDSRKRSSSVASDFRELARWFTRAPDEDELHRLFAAAFGLGSARHAQLIHEDPEVIAPSTSWADAPAVGISATLRTGGRKESFARTGRVRDVAELKRQRAELARAERAQLEAAWQRLATDGRARLSDFAELDHTVFQRLLELLGRALAAGRDESGARRASTPDGRAEIELRDPDDRGETTLRTPHGTFTGPDFAVDIRIVGRDLEEPAREAS</sequence>
<dbReference type="NCBIfam" id="TIGR02677">
    <property type="entry name" value="TIGR02677 family protein"/>
    <property type="match status" value="1"/>
</dbReference>
<evidence type="ECO:0000313" key="3">
    <source>
        <dbReference type="EMBL" id="SDJ88294.1"/>
    </source>
</evidence>
<feature type="coiled-coil region" evidence="1">
    <location>
        <begin position="158"/>
        <end position="185"/>
    </location>
</feature>
<gene>
    <name evidence="3" type="ORF">SAMN04487820_102510</name>
</gene>
<accession>A0A1G8XD71</accession>
<reference evidence="4" key="1">
    <citation type="submission" date="2016-10" db="EMBL/GenBank/DDBJ databases">
        <authorList>
            <person name="Varghese N."/>
            <person name="Submissions S."/>
        </authorList>
    </citation>
    <scope>NUCLEOTIDE SEQUENCE [LARGE SCALE GENOMIC DNA]</scope>
    <source>
        <strain evidence="4">DSM 45460</strain>
    </source>
</reference>
<evidence type="ECO:0000256" key="1">
    <source>
        <dbReference type="SAM" id="Coils"/>
    </source>
</evidence>
<dbReference type="AlphaFoldDB" id="A0A1G8XD71"/>
<feature type="compositionally biased region" description="Basic and acidic residues" evidence="2">
    <location>
        <begin position="465"/>
        <end position="480"/>
    </location>
</feature>
<keyword evidence="4" id="KW-1185">Reference proteome</keyword>
<keyword evidence="1" id="KW-0175">Coiled coil</keyword>
<organism evidence="3 4">
    <name type="scientific">Actinopolyspora mzabensis</name>
    <dbReference type="NCBI Taxonomy" id="995066"/>
    <lineage>
        <taxon>Bacteria</taxon>
        <taxon>Bacillati</taxon>
        <taxon>Actinomycetota</taxon>
        <taxon>Actinomycetes</taxon>
        <taxon>Actinopolysporales</taxon>
        <taxon>Actinopolysporaceae</taxon>
        <taxon>Actinopolyspora</taxon>
    </lineage>
</organism>
<evidence type="ECO:0000256" key="2">
    <source>
        <dbReference type="SAM" id="MobiDB-lite"/>
    </source>
</evidence>